<evidence type="ECO:0000313" key="3">
    <source>
        <dbReference type="Proteomes" id="UP001295684"/>
    </source>
</evidence>
<proteinExistence type="predicted"/>
<dbReference type="EMBL" id="CAMPGE010007181">
    <property type="protein sequence ID" value="CAI2366106.1"/>
    <property type="molecule type" value="Genomic_DNA"/>
</dbReference>
<gene>
    <name evidence="2" type="ORF">ECRASSUSDP1_LOCUS7377</name>
</gene>
<organism evidence="2 3">
    <name type="scientific">Euplotes crassus</name>
    <dbReference type="NCBI Taxonomy" id="5936"/>
    <lineage>
        <taxon>Eukaryota</taxon>
        <taxon>Sar</taxon>
        <taxon>Alveolata</taxon>
        <taxon>Ciliophora</taxon>
        <taxon>Intramacronucleata</taxon>
        <taxon>Spirotrichea</taxon>
        <taxon>Hypotrichia</taxon>
        <taxon>Euplotida</taxon>
        <taxon>Euplotidae</taxon>
        <taxon>Moneuplotes</taxon>
    </lineage>
</organism>
<comment type="caution">
    <text evidence="2">The sequence shown here is derived from an EMBL/GenBank/DDBJ whole genome shotgun (WGS) entry which is preliminary data.</text>
</comment>
<sequence length="515" mass="59866">MIRLPKCQGKKECGNVEVLVRRGEESCFEQDFGACRQCAVEMYSTETTQPIPTISDIDILLEQATFCLQKIANFKLKYNLEHLWANLSHKHNEFTLKTEELGRKLEVIKIKGNYEKLGCLLEECKELLSEIFSSDIMRQYAKQALLRELYDQKANQGINLRAKNDAQKTKIDQFHDKISKVDLHKLKQEFEQLDGHSDEAKGGLEAIEQNKQSFEASIQALVQQNTEIGNEISLKEQEMREFSEKLDSFREEELKLIEQSHKILTEHRKLKEYIFYCKKPLSYHELGDILENFETGSRFDQNENSSLQLNLRDPNHEKILQSIAGKKLPKMSYVGLHEIIRTSDSSVITKFLQDSVSKDIFEFHLDFGCLIPGLIAEHLGALQRSLPRLSKWVSFEKLHLKQSQFEALVVASRNCERISFNKCRIEIEQSCDFGNRLDNCAIEEFRFNETANEGYSRFGEEGYRKLKWFVNGLSKVRILKERTVKFEFEDSQMDSERVEHVFIEAGMNKVWLGTT</sequence>
<feature type="coiled-coil region" evidence="1">
    <location>
        <begin position="204"/>
        <end position="252"/>
    </location>
</feature>
<evidence type="ECO:0000313" key="2">
    <source>
        <dbReference type="EMBL" id="CAI2366106.1"/>
    </source>
</evidence>
<name>A0AAD1UDP9_EUPCR</name>
<protein>
    <submittedName>
        <fullName evidence="2">Uncharacterized protein</fullName>
    </submittedName>
</protein>
<reference evidence="2" key="1">
    <citation type="submission" date="2023-07" db="EMBL/GenBank/DDBJ databases">
        <authorList>
            <consortium name="AG Swart"/>
            <person name="Singh M."/>
            <person name="Singh A."/>
            <person name="Seah K."/>
            <person name="Emmerich C."/>
        </authorList>
    </citation>
    <scope>NUCLEOTIDE SEQUENCE</scope>
    <source>
        <strain evidence="2">DP1</strain>
    </source>
</reference>
<keyword evidence="1" id="KW-0175">Coiled coil</keyword>
<dbReference type="Proteomes" id="UP001295684">
    <property type="component" value="Unassembled WGS sequence"/>
</dbReference>
<dbReference type="AlphaFoldDB" id="A0AAD1UDP9"/>
<accession>A0AAD1UDP9</accession>
<keyword evidence="3" id="KW-1185">Reference proteome</keyword>
<evidence type="ECO:0000256" key="1">
    <source>
        <dbReference type="SAM" id="Coils"/>
    </source>
</evidence>